<dbReference type="WBParaSite" id="PSU_v2.g648.t1">
    <property type="protein sequence ID" value="PSU_v2.g648.t1"/>
    <property type="gene ID" value="PSU_v2.g648"/>
</dbReference>
<protein>
    <recommendedName>
        <fullName evidence="11">Acyltransferase</fullName>
        <ecNumber evidence="11">2.3.1.-</ecNumber>
    </recommendedName>
</protein>
<evidence type="ECO:0000256" key="5">
    <source>
        <dbReference type="ARBA" id="ARBA00022692"/>
    </source>
</evidence>
<dbReference type="Pfam" id="PF03982">
    <property type="entry name" value="DAGAT"/>
    <property type="match status" value="1"/>
</dbReference>
<organism evidence="12 13">
    <name type="scientific">Panagrolaimus superbus</name>
    <dbReference type="NCBI Taxonomy" id="310955"/>
    <lineage>
        <taxon>Eukaryota</taxon>
        <taxon>Metazoa</taxon>
        <taxon>Ecdysozoa</taxon>
        <taxon>Nematoda</taxon>
        <taxon>Chromadorea</taxon>
        <taxon>Rhabditida</taxon>
        <taxon>Tylenchina</taxon>
        <taxon>Panagrolaimomorpha</taxon>
        <taxon>Panagrolaimoidea</taxon>
        <taxon>Panagrolaimidae</taxon>
        <taxon>Panagrolaimus</taxon>
    </lineage>
</organism>
<keyword evidence="6 11" id="KW-0256">Endoplasmic reticulum</keyword>
<evidence type="ECO:0000256" key="10">
    <source>
        <dbReference type="ARBA" id="ARBA00023315"/>
    </source>
</evidence>
<feature type="transmembrane region" description="Helical" evidence="11">
    <location>
        <begin position="87"/>
        <end position="108"/>
    </location>
</feature>
<feature type="transmembrane region" description="Helical" evidence="11">
    <location>
        <begin position="62"/>
        <end position="81"/>
    </location>
</feature>
<dbReference type="Proteomes" id="UP000887577">
    <property type="component" value="Unplaced"/>
</dbReference>
<dbReference type="GO" id="GO:0019432">
    <property type="term" value="P:triglyceride biosynthetic process"/>
    <property type="evidence" value="ECO:0007669"/>
    <property type="project" value="TreeGrafter"/>
</dbReference>
<sequence length="383" mass="43589">MAKVLTETATEEINANNNIAVTDNIDPPLITDPAITNNNDPLTKNLNVEKQKFNLQQHYRETIQLLAVINHVFIWVLLSIMSLWVPFYILFCTPIWWTMIFYAGWYIYDFRSPSKGSRPSKFLRSLKIWKHFADYFPLKIHKTAELSPDSNYILGCHPHGVFSIGAFTALCTDGTNFSQLFPGLQSTILTLNGQFYFPFRREVGIFLGGCEASRESLTYLLSTPGKGRIIGIVVGGAEEALDAAPDTHNIHIKSRRGFCRFALKFGTPLVPSYSFGENDYYHQTHPNPRGSRLRNVQTWIKRKFGFCPPFFSGRGIFTSTGLLPYRKPINTVVGSPISVKKIENPTEEDIDQLHEEYCEKLTILFDEHKTKYGIPADAKLNMF</sequence>
<dbReference type="EC" id="2.3.1.-" evidence="11"/>
<evidence type="ECO:0000256" key="8">
    <source>
        <dbReference type="ARBA" id="ARBA00023098"/>
    </source>
</evidence>
<dbReference type="AlphaFoldDB" id="A0A914Z3K8"/>
<keyword evidence="12" id="KW-1185">Reference proteome</keyword>
<dbReference type="PANTHER" id="PTHR12317:SF71">
    <property type="entry name" value="ACYLTRANSFERASE"/>
    <property type="match status" value="1"/>
</dbReference>
<keyword evidence="8" id="KW-0443">Lipid metabolism</keyword>
<dbReference type="GO" id="GO:0004144">
    <property type="term" value="F:diacylglycerol O-acyltransferase activity"/>
    <property type="evidence" value="ECO:0007669"/>
    <property type="project" value="TreeGrafter"/>
</dbReference>
<evidence type="ECO:0000256" key="6">
    <source>
        <dbReference type="ARBA" id="ARBA00022824"/>
    </source>
</evidence>
<evidence type="ECO:0000256" key="2">
    <source>
        <dbReference type="ARBA" id="ARBA00005420"/>
    </source>
</evidence>
<comment type="subcellular location">
    <subcellularLocation>
        <location evidence="1 11">Endoplasmic reticulum membrane</location>
        <topology evidence="1 11">Multi-pass membrane protein</topology>
    </subcellularLocation>
</comment>
<keyword evidence="4 11" id="KW-0808">Transferase</keyword>
<keyword evidence="10" id="KW-0012">Acyltransferase</keyword>
<reference evidence="13" key="1">
    <citation type="submission" date="2022-11" db="UniProtKB">
        <authorList>
            <consortium name="WormBaseParasite"/>
        </authorList>
    </citation>
    <scope>IDENTIFICATION</scope>
</reference>
<keyword evidence="3" id="KW-0444">Lipid biosynthesis</keyword>
<evidence type="ECO:0000256" key="11">
    <source>
        <dbReference type="RuleBase" id="RU367023"/>
    </source>
</evidence>
<dbReference type="GO" id="GO:0005789">
    <property type="term" value="C:endoplasmic reticulum membrane"/>
    <property type="evidence" value="ECO:0007669"/>
    <property type="project" value="UniProtKB-SubCell"/>
</dbReference>
<evidence type="ECO:0000256" key="3">
    <source>
        <dbReference type="ARBA" id="ARBA00022516"/>
    </source>
</evidence>
<name>A0A914Z3K8_9BILA</name>
<proteinExistence type="inferred from homology"/>
<evidence type="ECO:0000313" key="13">
    <source>
        <dbReference type="WBParaSite" id="PSU_v2.g648.t1"/>
    </source>
</evidence>
<dbReference type="InterPro" id="IPR007130">
    <property type="entry name" value="DAGAT"/>
</dbReference>
<keyword evidence="9 11" id="KW-0472">Membrane</keyword>
<evidence type="ECO:0000256" key="4">
    <source>
        <dbReference type="ARBA" id="ARBA00022679"/>
    </source>
</evidence>
<comment type="similarity">
    <text evidence="2 11">Belongs to the diacylglycerol acyltransferase family.</text>
</comment>
<dbReference type="CDD" id="cd07987">
    <property type="entry name" value="LPLAT_MGAT-like"/>
    <property type="match status" value="1"/>
</dbReference>
<keyword evidence="7 11" id="KW-1133">Transmembrane helix</keyword>
<dbReference type="PANTHER" id="PTHR12317">
    <property type="entry name" value="DIACYLGLYCEROL O-ACYLTRANSFERASE"/>
    <property type="match status" value="1"/>
</dbReference>
<keyword evidence="5 11" id="KW-0812">Transmembrane</keyword>
<evidence type="ECO:0000256" key="9">
    <source>
        <dbReference type="ARBA" id="ARBA00023136"/>
    </source>
</evidence>
<evidence type="ECO:0000313" key="12">
    <source>
        <dbReference type="Proteomes" id="UP000887577"/>
    </source>
</evidence>
<evidence type="ECO:0000256" key="7">
    <source>
        <dbReference type="ARBA" id="ARBA00022989"/>
    </source>
</evidence>
<evidence type="ECO:0000256" key="1">
    <source>
        <dbReference type="ARBA" id="ARBA00004477"/>
    </source>
</evidence>
<accession>A0A914Z3K8</accession>